<comment type="caution">
    <text evidence="2">The sequence shown here is derived from an EMBL/GenBank/DDBJ whole genome shotgun (WGS) entry which is preliminary data.</text>
</comment>
<reference evidence="2" key="1">
    <citation type="journal article" date="2022" name="Arch. Microbiol.">
        <title>Microbulbifer okhotskensis sp. nov., isolated from a deep bottom sediment of the Okhotsk Sea.</title>
        <authorList>
            <person name="Romanenko L."/>
            <person name="Kurilenko V."/>
            <person name="Otstavnykh N."/>
            <person name="Velansky P."/>
            <person name="Isaeva M."/>
            <person name="Mikhailov V."/>
        </authorList>
    </citation>
    <scope>NUCLEOTIDE SEQUENCE</scope>
    <source>
        <strain evidence="2">OS29</strain>
    </source>
</reference>
<evidence type="ECO:0000313" key="3">
    <source>
        <dbReference type="Proteomes" id="UP001139028"/>
    </source>
</evidence>
<keyword evidence="1" id="KW-0812">Transmembrane</keyword>
<dbReference type="AlphaFoldDB" id="A0A9X2J7W7"/>
<keyword evidence="3" id="KW-1185">Reference proteome</keyword>
<feature type="transmembrane region" description="Helical" evidence="1">
    <location>
        <begin position="50"/>
        <end position="73"/>
    </location>
</feature>
<organism evidence="2 3">
    <name type="scientific">Microbulbifer okhotskensis</name>
    <dbReference type="NCBI Taxonomy" id="2926617"/>
    <lineage>
        <taxon>Bacteria</taxon>
        <taxon>Pseudomonadati</taxon>
        <taxon>Pseudomonadota</taxon>
        <taxon>Gammaproteobacteria</taxon>
        <taxon>Cellvibrionales</taxon>
        <taxon>Microbulbiferaceae</taxon>
        <taxon>Microbulbifer</taxon>
    </lineage>
</organism>
<gene>
    <name evidence="2" type="ORF">MO867_11360</name>
</gene>
<name>A0A9X2J7W7_9GAMM</name>
<sequence length="177" mass="20481">MLDRFYLMGTQKSAVSFFSKTMLLTAAVLAALQLYFFIGETSQRDMQAFWLISALIGSFVFMLWLFFFIAHLIQRKVALFLYLPNGHKISLLLNMNTEQYLVFDAAAVMDFELAQGTTNLVLKFGEDNQTVTDLRHFAYHQRQELQTFFQKLIDYNQVQGYRELEGIDLQGGLAGWM</sequence>
<proteinExistence type="predicted"/>
<evidence type="ECO:0000313" key="2">
    <source>
        <dbReference type="EMBL" id="MCO1334936.1"/>
    </source>
</evidence>
<evidence type="ECO:0000256" key="1">
    <source>
        <dbReference type="SAM" id="Phobius"/>
    </source>
</evidence>
<keyword evidence="1" id="KW-1133">Transmembrane helix</keyword>
<dbReference type="Proteomes" id="UP001139028">
    <property type="component" value="Unassembled WGS sequence"/>
</dbReference>
<keyword evidence="1" id="KW-0472">Membrane</keyword>
<accession>A0A9X2J7W7</accession>
<protein>
    <submittedName>
        <fullName evidence="2">Uncharacterized protein</fullName>
    </submittedName>
</protein>
<dbReference type="EMBL" id="JALBWM010000043">
    <property type="protein sequence ID" value="MCO1334936.1"/>
    <property type="molecule type" value="Genomic_DNA"/>
</dbReference>
<dbReference type="RefSeq" id="WP_252466720.1">
    <property type="nucleotide sequence ID" value="NZ_JALBWM010000043.1"/>
</dbReference>
<feature type="transmembrane region" description="Helical" evidence="1">
    <location>
        <begin position="21"/>
        <end position="38"/>
    </location>
</feature>